<protein>
    <submittedName>
        <fullName evidence="2">DUF4325 domain-containing protein</fullName>
    </submittedName>
</protein>
<dbReference type="Proteomes" id="UP000315037">
    <property type="component" value="Unassembled WGS sequence"/>
</dbReference>
<evidence type="ECO:0000259" key="1">
    <source>
        <dbReference type="Pfam" id="PF14213"/>
    </source>
</evidence>
<dbReference type="EMBL" id="SORZ01000002">
    <property type="protein sequence ID" value="TPW33867.1"/>
    <property type="molecule type" value="Genomic_DNA"/>
</dbReference>
<dbReference type="InterPro" id="IPR025474">
    <property type="entry name" value="DUF4325"/>
</dbReference>
<proteinExistence type="predicted"/>
<dbReference type="Pfam" id="PF14213">
    <property type="entry name" value="DUF4325"/>
    <property type="match status" value="1"/>
</dbReference>
<gene>
    <name evidence="2" type="ORF">E3202_04545</name>
</gene>
<dbReference type="RefSeq" id="WP_165600586.1">
    <property type="nucleotide sequence ID" value="NZ_SORZ01000002.1"/>
</dbReference>
<organism evidence="2 3">
    <name type="scientific">Oecophyllibacter saccharovorans</name>
    <dbReference type="NCBI Taxonomy" id="2558360"/>
    <lineage>
        <taxon>Bacteria</taxon>
        <taxon>Pseudomonadati</taxon>
        <taxon>Pseudomonadota</taxon>
        <taxon>Alphaproteobacteria</taxon>
        <taxon>Acetobacterales</taxon>
        <taxon>Acetobacteraceae</taxon>
        <taxon>Oecophyllibacter</taxon>
    </lineage>
</organism>
<accession>A0A506UKJ7</accession>
<name>A0A506UKJ7_9PROT</name>
<sequence length="116" mass="12486">MTDVELHVSKVCPAAPGGRFKRFGPGSGEEFRDDHLLPALKKAGDGRVTVILDSRRGYGSSFLEEAFGGLIREKNFTAGHLEKHLIILGDGSLNQVAAERALEFIKKAVAALPQVS</sequence>
<evidence type="ECO:0000313" key="2">
    <source>
        <dbReference type="EMBL" id="TPW33867.1"/>
    </source>
</evidence>
<dbReference type="AlphaFoldDB" id="A0A506UKJ7"/>
<reference evidence="2 3" key="1">
    <citation type="submission" date="2019-03" db="EMBL/GenBank/DDBJ databases">
        <title>The complete genome sequence of Neokomagataea sp. Jb2 NBRC113641.</title>
        <authorList>
            <person name="Chua K.-O."/>
            <person name="Chan K.-G."/>
            <person name="See-Too W.-S."/>
        </authorList>
    </citation>
    <scope>NUCLEOTIDE SEQUENCE [LARGE SCALE GENOMIC DNA]</scope>
    <source>
        <strain evidence="2 3">Jb2</strain>
    </source>
</reference>
<comment type="caution">
    <text evidence="2">The sequence shown here is derived from an EMBL/GenBank/DDBJ whole genome shotgun (WGS) entry which is preliminary data.</text>
</comment>
<keyword evidence="3" id="KW-1185">Reference proteome</keyword>
<evidence type="ECO:0000313" key="3">
    <source>
        <dbReference type="Proteomes" id="UP000315037"/>
    </source>
</evidence>
<feature type="domain" description="DUF4325" evidence="1">
    <location>
        <begin position="27"/>
        <end position="87"/>
    </location>
</feature>